<accession>A0A848K694</accession>
<dbReference type="InterPro" id="IPR003692">
    <property type="entry name" value="Hydantoinase_B"/>
</dbReference>
<dbReference type="RefSeq" id="WP_169584766.1">
    <property type="nucleotide sequence ID" value="NZ_VCQU01000001.1"/>
</dbReference>
<dbReference type="PANTHER" id="PTHR11365">
    <property type="entry name" value="5-OXOPROLINASE RELATED"/>
    <property type="match status" value="1"/>
</dbReference>
<organism evidence="3 4">
    <name type="scientific">Antrihabitans stalactiti</name>
    <dbReference type="NCBI Taxonomy" id="2584121"/>
    <lineage>
        <taxon>Bacteria</taxon>
        <taxon>Bacillati</taxon>
        <taxon>Actinomycetota</taxon>
        <taxon>Actinomycetes</taxon>
        <taxon>Mycobacteriales</taxon>
        <taxon>Nocardiaceae</taxon>
        <taxon>Antrihabitans</taxon>
    </lineage>
</organism>
<evidence type="ECO:0000259" key="2">
    <source>
        <dbReference type="Pfam" id="PF02538"/>
    </source>
</evidence>
<evidence type="ECO:0000313" key="3">
    <source>
        <dbReference type="EMBL" id="NMN94071.1"/>
    </source>
</evidence>
<dbReference type="Pfam" id="PF02538">
    <property type="entry name" value="Hydantoinase_B"/>
    <property type="match status" value="1"/>
</dbReference>
<comment type="caution">
    <text evidence="3">The sequence shown here is derived from an EMBL/GenBank/DDBJ whole genome shotgun (WGS) entry which is preliminary data.</text>
</comment>
<dbReference type="Proteomes" id="UP000535543">
    <property type="component" value="Unassembled WGS sequence"/>
</dbReference>
<protein>
    <submittedName>
        <fullName evidence="3">Hydantoinase B/oxoprolinase family protein</fullName>
    </submittedName>
</protein>
<feature type="region of interest" description="Disordered" evidence="1">
    <location>
        <begin position="642"/>
        <end position="661"/>
    </location>
</feature>
<dbReference type="GO" id="GO:0017168">
    <property type="term" value="F:5-oxoprolinase (ATP-hydrolyzing) activity"/>
    <property type="evidence" value="ECO:0007669"/>
    <property type="project" value="TreeGrafter"/>
</dbReference>
<keyword evidence="4" id="KW-1185">Reference proteome</keyword>
<name>A0A848K694_9NOCA</name>
<dbReference type="PANTHER" id="PTHR11365:SF23">
    <property type="entry name" value="HYPOTHETICAL 5-OXOPROLINASE (EUROFUNG)-RELATED"/>
    <property type="match status" value="1"/>
</dbReference>
<sequence length="770" mass="82294">MTMAIPGSEIFSSRPVDPDVLTRSLPPSLPVHTVTQEQIDNIDPLTYEVVRHRLWSVTEEMGEALKRMSGSPIVTDANDFDFAISDEVGQEVQVGLYNTMLVGAVDLAIYWTLQHRATNPGIAEGDMFLCNDPWVGGGLHQSDVIVYQPIFHEGKLFAWTSAICHEPDLGGVGLGSFSPAAQDVFSESLPTPPIKVVRDNVLQSDVADAWVRRSRVPMLVGLDLRAKIGANTVGRNRIHAVIEQYGADTVKAVMKRMMSDAEGRLRGKLTSLPNGTWKATGYQDQSHTGDRGLHKITVAMTKRDDHLVFDFTGTDKQVGVINCTYAGMRGGVMLALLPILAGDIPWSAGGLMRCFDLISEEGTINNATYPAAVSRGPIGPAWLTGTLIAECLSQMLDRSVDLGRSVQAACCGTWDTAVIAGLDERPEQPVPFLNILMEPMAGGYGARPAADGMDTGGLFCIPMGRVPDTEMTEFLYPVLTLWRREEPDSGGPGRQRGGVSASIAITPYGTSLPMGLVLASAGKAVAQNNGLSGGYPGNTGVDILARGSGVNEQFANGTIPGSLAELDGHSELGACYAESYIAPGEVLYMHWQGGGGYGDPLLRDPEAVAVDVREGKVTAGAAESVYGVVLGDDDATTRLRTSMRDERRDRSSGYEADAPTMDLTSARRLDDNLAELTIGDTHVIACAHCGRLLGDDKNDTELHLARFEGPSSLAGPQVTSDPTEYVDAPVVFRQLSCPGCWTAFYSSIVPADHPDHALDLARLLPAAPAS</sequence>
<dbReference type="EMBL" id="VCQU01000001">
    <property type="protein sequence ID" value="NMN94071.1"/>
    <property type="molecule type" value="Genomic_DNA"/>
</dbReference>
<feature type="compositionally biased region" description="Basic and acidic residues" evidence="1">
    <location>
        <begin position="642"/>
        <end position="652"/>
    </location>
</feature>
<dbReference type="InterPro" id="IPR045079">
    <property type="entry name" value="Oxoprolinase-like"/>
</dbReference>
<gene>
    <name evidence="3" type="ORF">FGL95_03355</name>
</gene>
<reference evidence="3 4" key="2">
    <citation type="submission" date="2020-06" db="EMBL/GenBank/DDBJ databases">
        <title>Antribacter stalactiti gen. nov., sp. nov., a new member of the family Nacardiaceae isolated from a cave.</title>
        <authorList>
            <person name="Kim I.S."/>
        </authorList>
    </citation>
    <scope>NUCLEOTIDE SEQUENCE [LARGE SCALE GENOMIC DNA]</scope>
    <source>
        <strain evidence="3 4">YC2-7</strain>
    </source>
</reference>
<dbReference type="AlphaFoldDB" id="A0A848K694"/>
<evidence type="ECO:0000313" key="4">
    <source>
        <dbReference type="Proteomes" id="UP000535543"/>
    </source>
</evidence>
<evidence type="ECO:0000256" key="1">
    <source>
        <dbReference type="SAM" id="MobiDB-lite"/>
    </source>
</evidence>
<dbReference type="GO" id="GO:0006749">
    <property type="term" value="P:glutathione metabolic process"/>
    <property type="evidence" value="ECO:0007669"/>
    <property type="project" value="TreeGrafter"/>
</dbReference>
<reference evidence="3 4" key="1">
    <citation type="submission" date="2019-05" db="EMBL/GenBank/DDBJ databases">
        <authorList>
            <person name="Lee S.D."/>
        </authorList>
    </citation>
    <scope>NUCLEOTIDE SEQUENCE [LARGE SCALE GENOMIC DNA]</scope>
    <source>
        <strain evidence="3 4">YC2-7</strain>
    </source>
</reference>
<proteinExistence type="predicted"/>
<feature type="domain" description="Hydantoinase B/oxoprolinase" evidence="2">
    <location>
        <begin position="43"/>
        <end position="600"/>
    </location>
</feature>
<dbReference type="GO" id="GO:0005829">
    <property type="term" value="C:cytosol"/>
    <property type="evidence" value="ECO:0007669"/>
    <property type="project" value="TreeGrafter"/>
</dbReference>